<comment type="caution">
    <text evidence="2">The sequence shown here is derived from an EMBL/GenBank/DDBJ whole genome shotgun (WGS) entry which is preliminary data.</text>
</comment>
<evidence type="ECO:0000313" key="3">
    <source>
        <dbReference type="Proteomes" id="UP001209854"/>
    </source>
</evidence>
<dbReference type="RefSeq" id="WP_262565456.1">
    <property type="nucleotide sequence ID" value="NZ_JAPFCC010000001.1"/>
</dbReference>
<dbReference type="Proteomes" id="UP001209854">
    <property type="component" value="Unassembled WGS sequence"/>
</dbReference>
<keyword evidence="3" id="KW-1185">Reference proteome</keyword>
<evidence type="ECO:0000313" key="2">
    <source>
        <dbReference type="EMBL" id="MCW7555702.1"/>
    </source>
</evidence>
<organism evidence="2 3">
    <name type="scientific">Endozoicomonas gorgoniicola</name>
    <dbReference type="NCBI Taxonomy" id="1234144"/>
    <lineage>
        <taxon>Bacteria</taxon>
        <taxon>Pseudomonadati</taxon>
        <taxon>Pseudomonadota</taxon>
        <taxon>Gammaproteobacteria</taxon>
        <taxon>Oceanospirillales</taxon>
        <taxon>Endozoicomonadaceae</taxon>
        <taxon>Endozoicomonas</taxon>
    </lineage>
</organism>
<feature type="region of interest" description="Disordered" evidence="1">
    <location>
        <begin position="1"/>
        <end position="51"/>
    </location>
</feature>
<proteinExistence type="predicted"/>
<gene>
    <name evidence="2" type="ORF">NX722_24350</name>
</gene>
<evidence type="ECO:0000256" key="1">
    <source>
        <dbReference type="SAM" id="MobiDB-lite"/>
    </source>
</evidence>
<reference evidence="2 3" key="1">
    <citation type="submission" date="2022-10" db="EMBL/GenBank/DDBJ databases">
        <title>High-quality genome sequences of two octocoral-associated bacteria, Endozoicomonas euniceicola EF212 and Endozoicomonas gorgoniicola PS125.</title>
        <authorList>
            <person name="Chiou Y.-J."/>
            <person name="Chen Y.-H."/>
        </authorList>
    </citation>
    <scope>NUCLEOTIDE SEQUENCE [LARGE SCALE GENOMIC DNA]</scope>
    <source>
        <strain evidence="2 3">PS125</strain>
    </source>
</reference>
<dbReference type="EMBL" id="JAPFCC010000001">
    <property type="protein sequence ID" value="MCW7555702.1"/>
    <property type="molecule type" value="Genomic_DNA"/>
</dbReference>
<sequence>MSGPETDDMSKEELDLWSDINNPNNDADMDDWADAHNPNNDSYLEDDEDED</sequence>
<name>A0ABT3N245_9GAMM</name>
<protein>
    <submittedName>
        <fullName evidence="2">Uncharacterized protein</fullName>
    </submittedName>
</protein>
<accession>A0ABT3N245</accession>